<evidence type="ECO:0000256" key="2">
    <source>
        <dbReference type="SAM" id="MobiDB-lite"/>
    </source>
</evidence>
<dbReference type="AlphaFoldDB" id="A0AAN8QH10"/>
<feature type="compositionally biased region" description="Basic and acidic residues" evidence="2">
    <location>
        <begin position="104"/>
        <end position="127"/>
    </location>
</feature>
<dbReference type="PROSITE" id="PS50137">
    <property type="entry name" value="DS_RBD"/>
    <property type="match status" value="1"/>
</dbReference>
<dbReference type="EMBL" id="JAZGQO010000001">
    <property type="protein sequence ID" value="KAK6194969.1"/>
    <property type="molecule type" value="Genomic_DNA"/>
</dbReference>
<dbReference type="GO" id="GO:0003723">
    <property type="term" value="F:RNA binding"/>
    <property type="evidence" value="ECO:0007669"/>
    <property type="project" value="UniProtKB-UniRule"/>
</dbReference>
<protein>
    <recommendedName>
        <fullName evidence="3">DRBM domain-containing protein</fullName>
    </recommendedName>
</protein>
<proteinExistence type="predicted"/>
<dbReference type="InterPro" id="IPR014720">
    <property type="entry name" value="dsRBD_dom"/>
</dbReference>
<dbReference type="Gene3D" id="3.30.160.20">
    <property type="match status" value="1"/>
</dbReference>
<evidence type="ECO:0000259" key="3">
    <source>
        <dbReference type="PROSITE" id="PS50137"/>
    </source>
</evidence>
<comment type="caution">
    <text evidence="4">The sequence shown here is derived from an EMBL/GenBank/DDBJ whole genome shotgun (WGS) entry which is preliminary data.</text>
</comment>
<dbReference type="Proteomes" id="UP001347796">
    <property type="component" value="Unassembled WGS sequence"/>
</dbReference>
<keyword evidence="1" id="KW-0694">RNA-binding</keyword>
<reference evidence="4 5" key="1">
    <citation type="submission" date="2024-01" db="EMBL/GenBank/DDBJ databases">
        <title>The genome of the rayed Mediterranean limpet Patella caerulea (Linnaeus, 1758).</title>
        <authorList>
            <person name="Anh-Thu Weber A."/>
            <person name="Halstead-Nussloch G."/>
        </authorList>
    </citation>
    <scope>NUCLEOTIDE SEQUENCE [LARGE SCALE GENOMIC DNA]</scope>
    <source>
        <strain evidence="4">AATW-2023a</strain>
        <tissue evidence="4">Whole specimen</tissue>
    </source>
</reference>
<feature type="region of interest" description="Disordered" evidence="2">
    <location>
        <begin position="104"/>
        <end position="201"/>
    </location>
</feature>
<evidence type="ECO:0000256" key="1">
    <source>
        <dbReference type="PROSITE-ProRule" id="PRU00266"/>
    </source>
</evidence>
<feature type="domain" description="DRBM" evidence="3">
    <location>
        <begin position="540"/>
        <end position="576"/>
    </location>
</feature>
<feature type="compositionally biased region" description="Basic and acidic residues" evidence="2">
    <location>
        <begin position="180"/>
        <end position="200"/>
    </location>
</feature>
<organism evidence="4 5">
    <name type="scientific">Patella caerulea</name>
    <name type="common">Rayed Mediterranean limpet</name>
    <dbReference type="NCBI Taxonomy" id="87958"/>
    <lineage>
        <taxon>Eukaryota</taxon>
        <taxon>Metazoa</taxon>
        <taxon>Spiralia</taxon>
        <taxon>Lophotrochozoa</taxon>
        <taxon>Mollusca</taxon>
        <taxon>Gastropoda</taxon>
        <taxon>Patellogastropoda</taxon>
        <taxon>Patelloidea</taxon>
        <taxon>Patellidae</taxon>
        <taxon>Patella</taxon>
    </lineage>
</organism>
<dbReference type="SUPFAM" id="SSF54768">
    <property type="entry name" value="dsRNA-binding domain-like"/>
    <property type="match status" value="1"/>
</dbReference>
<dbReference type="Pfam" id="PF00035">
    <property type="entry name" value="dsrm"/>
    <property type="match status" value="1"/>
</dbReference>
<name>A0AAN8QH10_PATCE</name>
<sequence>MSGFRRGPSGFGNFGKRKAFDDYGGPDKYPRGDWGGGGGYYDGYGDGYGGPRPGYGGGPSSYPAYGGGGGYNPHKEMQKMEMMKQIAQLESELDADYYNDVWEGDRGWRGGRRDRMNEDWRGSDRRSSGGRSDGGRRSGRGSGKGSRSLDDEQDPYYDSYGRGVRIQSKTTPDSKQAKPGPKENRYRGRNRGKDKQDRMETCGIPSKETVQKLMHFMKSFPDKDDPISTVLEGVEASGVNVEATFRSAYVYLDGLIIGHSLQKPIRFSAFRDALTCLRRNTVDELFARSEKLLKNEERIFLHATLVSPISFSEKPFEERLSLLMDEIKDCDRIGTTFNVFCAKYFIKLAHLIVKLPTTGAPKEDLFDSRLYANELFLANARGRTTNNVTFNMYNNVKTLFAEKTVEDILQHEKSFEDDLKNMTVESIMYRGCGAAEEDNVLQLRAFRQLHQWLPPPKLEELVLIDKDAWSNSPFEAIEEGCRRCGLTMKWSIDTVPPSTVKLSDYRVLKEKEPKSEMVCQWFSSISKAISTAKVDKLNLFTCKLEIEGTKIGEGVGTTRKEAIRSSAYKALSSLVKTQTIVRVTRTFLHVHSVLL</sequence>
<evidence type="ECO:0000313" key="4">
    <source>
        <dbReference type="EMBL" id="KAK6194969.1"/>
    </source>
</evidence>
<evidence type="ECO:0000313" key="5">
    <source>
        <dbReference type="Proteomes" id="UP001347796"/>
    </source>
</evidence>
<accession>A0AAN8QH10</accession>
<keyword evidence="5" id="KW-1185">Reference proteome</keyword>
<gene>
    <name evidence="4" type="ORF">SNE40_000491</name>
</gene>